<sequence>MVTMMAKYRVKDGKMEAVKKIVNDVFVKNAKDGLEISGVLYYYWSTAGTQADAYVCAQEAYDSAASLKKHLQQGGAVKEGRDKFQKLVNLESCVISGPQEELDKLKDEAAEYNAITRIIFAHI</sequence>
<evidence type="ECO:0000313" key="2">
    <source>
        <dbReference type="EMBL" id="CEM02378.1"/>
    </source>
</evidence>
<dbReference type="InParanoid" id="A0A0G4EWF9"/>
<dbReference type="SUPFAM" id="SSF54909">
    <property type="entry name" value="Dimeric alpha+beta barrel"/>
    <property type="match status" value="1"/>
</dbReference>
<dbReference type="InterPro" id="IPR007138">
    <property type="entry name" value="ABM_dom"/>
</dbReference>
<dbReference type="OrthoDB" id="424421at2759"/>
<evidence type="ECO:0000259" key="1">
    <source>
        <dbReference type="Pfam" id="PF03992"/>
    </source>
</evidence>
<proteinExistence type="predicted"/>
<dbReference type="Pfam" id="PF03992">
    <property type="entry name" value="ABM"/>
    <property type="match status" value="1"/>
</dbReference>
<organism evidence="2 3">
    <name type="scientific">Vitrella brassicaformis (strain CCMP3155)</name>
    <dbReference type="NCBI Taxonomy" id="1169540"/>
    <lineage>
        <taxon>Eukaryota</taxon>
        <taxon>Sar</taxon>
        <taxon>Alveolata</taxon>
        <taxon>Colpodellida</taxon>
        <taxon>Vitrellaceae</taxon>
        <taxon>Vitrella</taxon>
    </lineage>
</organism>
<accession>A0A0G4EWF9</accession>
<protein>
    <recommendedName>
        <fullName evidence="1">ABM domain-containing protein</fullName>
    </recommendedName>
</protein>
<dbReference type="EMBL" id="CDMY01000325">
    <property type="protein sequence ID" value="CEM02378.1"/>
    <property type="molecule type" value="Genomic_DNA"/>
</dbReference>
<dbReference type="Gene3D" id="3.30.70.100">
    <property type="match status" value="1"/>
</dbReference>
<name>A0A0G4EWF9_VITBC</name>
<dbReference type="InterPro" id="IPR011008">
    <property type="entry name" value="Dimeric_a/b-barrel"/>
</dbReference>
<dbReference type="Proteomes" id="UP000041254">
    <property type="component" value="Unassembled WGS sequence"/>
</dbReference>
<reference evidence="2 3" key="1">
    <citation type="submission" date="2014-11" db="EMBL/GenBank/DDBJ databases">
        <authorList>
            <person name="Zhu J."/>
            <person name="Qi W."/>
            <person name="Song R."/>
        </authorList>
    </citation>
    <scope>NUCLEOTIDE SEQUENCE [LARGE SCALE GENOMIC DNA]</scope>
</reference>
<gene>
    <name evidence="2" type="ORF">Vbra_8337</name>
</gene>
<evidence type="ECO:0000313" key="3">
    <source>
        <dbReference type="Proteomes" id="UP000041254"/>
    </source>
</evidence>
<dbReference type="VEuPathDB" id="CryptoDB:Vbra_8337"/>
<dbReference type="AlphaFoldDB" id="A0A0G4EWF9"/>
<feature type="domain" description="ABM" evidence="1">
    <location>
        <begin position="1"/>
        <end position="73"/>
    </location>
</feature>
<keyword evidence="3" id="KW-1185">Reference proteome</keyword>